<reference evidence="2 3" key="1">
    <citation type="submission" date="2020-05" db="EMBL/GenBank/DDBJ databases">
        <title>Complete genome sequence of Gemmatimonas greenlandica TET16.</title>
        <authorList>
            <person name="Zeng Y."/>
        </authorList>
    </citation>
    <scope>NUCLEOTIDE SEQUENCE [LARGE SCALE GENOMIC DNA]</scope>
    <source>
        <strain evidence="2 3">TET16</strain>
    </source>
</reference>
<dbReference type="RefSeq" id="WP_171223542.1">
    <property type="nucleotide sequence ID" value="NZ_CP053085.1"/>
</dbReference>
<keyword evidence="3" id="KW-1185">Reference proteome</keyword>
<organism evidence="2 3">
    <name type="scientific">Gemmatimonas groenlandica</name>
    <dbReference type="NCBI Taxonomy" id="2732249"/>
    <lineage>
        <taxon>Bacteria</taxon>
        <taxon>Pseudomonadati</taxon>
        <taxon>Gemmatimonadota</taxon>
        <taxon>Gemmatimonadia</taxon>
        <taxon>Gemmatimonadales</taxon>
        <taxon>Gemmatimonadaceae</taxon>
        <taxon>Gemmatimonas</taxon>
    </lineage>
</organism>
<keyword evidence="1" id="KW-0732">Signal</keyword>
<evidence type="ECO:0000313" key="2">
    <source>
        <dbReference type="EMBL" id="QJR34116.1"/>
    </source>
</evidence>
<evidence type="ECO:0000256" key="1">
    <source>
        <dbReference type="SAM" id="SignalP"/>
    </source>
</evidence>
<evidence type="ECO:0000313" key="3">
    <source>
        <dbReference type="Proteomes" id="UP000500938"/>
    </source>
</evidence>
<dbReference type="EMBL" id="CP053085">
    <property type="protein sequence ID" value="QJR34116.1"/>
    <property type="molecule type" value="Genomic_DNA"/>
</dbReference>
<dbReference type="Proteomes" id="UP000500938">
    <property type="component" value="Chromosome"/>
</dbReference>
<protein>
    <submittedName>
        <fullName evidence="2">Uncharacterized protein</fullName>
    </submittedName>
</protein>
<proteinExistence type="predicted"/>
<dbReference type="KEGG" id="ggr:HKW67_00600"/>
<dbReference type="AlphaFoldDB" id="A0A6M4IL66"/>
<name>A0A6M4IL66_9BACT</name>
<gene>
    <name evidence="2" type="ORF">HKW67_00600</name>
</gene>
<feature type="chain" id="PRO_5026748254" evidence="1">
    <location>
        <begin position="34"/>
        <end position="285"/>
    </location>
</feature>
<accession>A0A6M4IL66</accession>
<sequence>MHAMRRTRGWTKGSAVLAVAGAALLLGAQPVAAQSGACETATSASRIGTQVALSALATGLEYQSMTRGAAWRMADERAPMAIVADPSSHLHALGSYHLARTAVHATCADRASRVQAAWKSAGVAMAIGTVKEVADGYYNGFSAVDLGVDAMGAGYAVAQAYLPVLEKITPSFSVAPRAFLNTRGPRGALVDYSNQTVWLSANVHDLLPSTAAKAWPSPVRLSVGRRAFGGTTPSEYVVGLDLDAARLPGNNPAWVHVKNFLHSVRLPGPALVMSGNGTKSFGLYW</sequence>
<feature type="signal peptide" evidence="1">
    <location>
        <begin position="1"/>
        <end position="33"/>
    </location>
</feature>